<dbReference type="InParanoid" id="A0A2P5I6R8"/>
<evidence type="ECO:0000259" key="3">
    <source>
        <dbReference type="SMART" id="SM00906"/>
    </source>
</evidence>
<dbReference type="GO" id="GO:0003677">
    <property type="term" value="F:DNA binding"/>
    <property type="evidence" value="ECO:0007669"/>
    <property type="project" value="InterPro"/>
</dbReference>
<dbReference type="InterPro" id="IPR050987">
    <property type="entry name" value="AtrR-like"/>
</dbReference>
<dbReference type="STRING" id="158607.A0A2P5I6R8"/>
<evidence type="ECO:0000313" key="5">
    <source>
        <dbReference type="Proteomes" id="UP000094444"/>
    </source>
</evidence>
<organism evidence="4 5">
    <name type="scientific">Diaporthe helianthi</name>
    <dbReference type="NCBI Taxonomy" id="158607"/>
    <lineage>
        <taxon>Eukaryota</taxon>
        <taxon>Fungi</taxon>
        <taxon>Dikarya</taxon>
        <taxon>Ascomycota</taxon>
        <taxon>Pezizomycotina</taxon>
        <taxon>Sordariomycetes</taxon>
        <taxon>Sordariomycetidae</taxon>
        <taxon>Diaporthales</taxon>
        <taxon>Diaporthaceae</taxon>
        <taxon>Diaporthe</taxon>
    </lineage>
</organism>
<dbReference type="CDD" id="cd12148">
    <property type="entry name" value="fungal_TF_MHR"/>
    <property type="match status" value="1"/>
</dbReference>
<name>A0A2P5I6R8_DIAHE</name>
<evidence type="ECO:0000256" key="2">
    <source>
        <dbReference type="SAM" id="MobiDB-lite"/>
    </source>
</evidence>
<feature type="region of interest" description="Disordered" evidence="2">
    <location>
        <begin position="28"/>
        <end position="67"/>
    </location>
</feature>
<dbReference type="Pfam" id="PF04082">
    <property type="entry name" value="Fungal_trans"/>
    <property type="match status" value="1"/>
</dbReference>
<dbReference type="SMART" id="SM00906">
    <property type="entry name" value="Fungal_trans"/>
    <property type="match status" value="1"/>
</dbReference>
<gene>
    <name evidence="4" type="ORF">DHEL01_v203412</name>
</gene>
<dbReference type="GO" id="GO:0008270">
    <property type="term" value="F:zinc ion binding"/>
    <property type="evidence" value="ECO:0007669"/>
    <property type="project" value="InterPro"/>
</dbReference>
<dbReference type="AlphaFoldDB" id="A0A2P5I6R8"/>
<dbReference type="EMBL" id="MAVT02000205">
    <property type="protein sequence ID" value="POS78196.1"/>
    <property type="molecule type" value="Genomic_DNA"/>
</dbReference>
<proteinExistence type="predicted"/>
<dbReference type="PANTHER" id="PTHR46910">
    <property type="entry name" value="TRANSCRIPTION FACTOR PDR1"/>
    <property type="match status" value="1"/>
</dbReference>
<keyword evidence="1" id="KW-0539">Nucleus</keyword>
<keyword evidence="5" id="KW-1185">Reference proteome</keyword>
<feature type="region of interest" description="Disordered" evidence="2">
    <location>
        <begin position="528"/>
        <end position="554"/>
    </location>
</feature>
<sequence>MSDTPASRRLARTCDACKARKRRKDTCHFSPVRPSRRHNVNLDITLNRSQSPRERSPRTNASSSGRRLVDNLPTLYVDKLLSQARTNGGSLNDSKPFAVQISSLVQSRLPRHDTASAKPLQLATENRGIILSASEANFYLEAYFTRAHPIYPFLDRKAFEDTLLAPNCSQELQHNKAWLALYNAVLAMGCQLCGEGSYQPGKGKSWELFSTSMSVFTDLLSLPDSILVLQALTAMSLYSLSISCMAIEHVVIQEASRRAQSLRSHKLSESSTLSYQKAFWILYSLEKISSFHFGRSSAFADHDISVPVPVVPEAIFGDYDWMLASARYGRLLSRASSTLFCAGVTGKTEEYFLEVIDQLEHELEDWRLTTPVNGKPNDTFRINLIETSLLRTASVWTHLMYHSFRLALCRARLYLAARTRGLVSAASQADSTSIMSEAARNILELSAFIDVNPSTPFWFVAGIPVAALLVVFDVVISHPRHPETNTNLALLDVGGGHFSRIEYASSGWLPGSLLTQFSQIAREYVSKGKTNDSGSSSSVPPSRPQPEMVTSTSAAKVPQPGLVSELVVTSGPPLQPTYETVPVSSGSLWETANVRRSGWLKDYAQITSAEEFSLSDMLYCPMGDDPSQFGDGLMTGMDLMGLFHSSIPWDYRMDQ</sequence>
<protein>
    <recommendedName>
        <fullName evidence="3">Xylanolytic transcriptional activator regulatory domain-containing protein</fullName>
    </recommendedName>
</protein>
<dbReference type="OrthoDB" id="39175at2759"/>
<dbReference type="Proteomes" id="UP000094444">
    <property type="component" value="Unassembled WGS sequence"/>
</dbReference>
<feature type="domain" description="Xylanolytic transcriptional activator regulatory" evidence="3">
    <location>
        <begin position="248"/>
        <end position="315"/>
    </location>
</feature>
<evidence type="ECO:0000256" key="1">
    <source>
        <dbReference type="ARBA" id="ARBA00023242"/>
    </source>
</evidence>
<dbReference type="GO" id="GO:0006351">
    <property type="term" value="P:DNA-templated transcription"/>
    <property type="evidence" value="ECO:0007669"/>
    <property type="project" value="InterPro"/>
</dbReference>
<dbReference type="InterPro" id="IPR007219">
    <property type="entry name" value="XnlR_reg_dom"/>
</dbReference>
<comment type="caution">
    <text evidence="4">The sequence shown here is derived from an EMBL/GenBank/DDBJ whole genome shotgun (WGS) entry which is preliminary data.</text>
</comment>
<dbReference type="GO" id="GO:0003700">
    <property type="term" value="F:DNA-binding transcription factor activity"/>
    <property type="evidence" value="ECO:0007669"/>
    <property type="project" value="InterPro"/>
</dbReference>
<accession>A0A2P5I6R8</accession>
<evidence type="ECO:0000313" key="4">
    <source>
        <dbReference type="EMBL" id="POS78196.1"/>
    </source>
</evidence>
<dbReference type="PANTHER" id="PTHR46910:SF25">
    <property type="entry name" value="ABC-TRANSPORTER-REGULATING TRANSCRIPTION FACTOR"/>
    <property type="match status" value="1"/>
</dbReference>
<reference evidence="4" key="1">
    <citation type="submission" date="2017-09" db="EMBL/GenBank/DDBJ databases">
        <title>Polyketide synthases of a Diaporthe helianthi virulent isolate.</title>
        <authorList>
            <person name="Baroncelli R."/>
        </authorList>
    </citation>
    <scope>NUCLEOTIDE SEQUENCE [LARGE SCALE GENOMIC DNA]</scope>
    <source>
        <strain evidence="4">7/96</strain>
    </source>
</reference>